<dbReference type="EMBL" id="JAKFHA010000007">
    <property type="protein sequence ID" value="MCF2528500.1"/>
    <property type="molecule type" value="Genomic_DNA"/>
</dbReference>
<dbReference type="Proteomes" id="UP001165378">
    <property type="component" value="Unassembled WGS sequence"/>
</dbReference>
<sequence>MTALSARRRTLAAGAVLVAGALLLTGCGDDDKKDEGTTPSAGTQTSAGQQSPSTAAAPLYAKVPQKYKDAKVINVGSDVAYAPMEYYDKDGKTIIGVDPDIAAAISKQLGVELKFQNQAFDDLIISLNTKRIDLIMSSMSDNKKRQEGLDKDGKKAGEGVDFVDYMTAGTSILVQKGNPKNIKTLDDLCGQTVALQKATVNEDLAIAQQDKCKAAGKPEIKILTFEKDTEALLQLKQGRSVADLNDFPVAAYNAQVSGDGKDFEVVGEQIDAGPYGIAVRKDDQALRDVIKEAVDAIIKNGEYGKILEARNVKQGAVTEAKINGGS</sequence>
<feature type="chain" id="PRO_5041452979" evidence="3">
    <location>
        <begin position="22"/>
        <end position="326"/>
    </location>
</feature>
<dbReference type="Gene3D" id="3.40.190.10">
    <property type="entry name" value="Periplasmic binding protein-like II"/>
    <property type="match status" value="2"/>
</dbReference>
<feature type="region of interest" description="Disordered" evidence="2">
    <location>
        <begin position="29"/>
        <end position="54"/>
    </location>
</feature>
<evidence type="ECO:0000259" key="4">
    <source>
        <dbReference type="SMART" id="SM00062"/>
    </source>
</evidence>
<feature type="domain" description="Solute-binding protein family 3/N-terminal" evidence="4">
    <location>
        <begin position="72"/>
        <end position="310"/>
    </location>
</feature>
<dbReference type="PROSITE" id="PS51257">
    <property type="entry name" value="PROKAR_LIPOPROTEIN"/>
    <property type="match status" value="1"/>
</dbReference>
<proteinExistence type="predicted"/>
<dbReference type="AlphaFoldDB" id="A0AA41Q031"/>
<evidence type="ECO:0000313" key="6">
    <source>
        <dbReference type="Proteomes" id="UP001165378"/>
    </source>
</evidence>
<keyword evidence="6" id="KW-1185">Reference proteome</keyword>
<dbReference type="CDD" id="cd01004">
    <property type="entry name" value="PBP2_MidA_like"/>
    <property type="match status" value="1"/>
</dbReference>
<reference evidence="5" key="1">
    <citation type="submission" date="2022-01" db="EMBL/GenBank/DDBJ databases">
        <title>Genome-Based Taxonomic Classification of the Phylum Actinobacteria.</title>
        <authorList>
            <person name="Gao Y."/>
        </authorList>
    </citation>
    <scope>NUCLEOTIDE SEQUENCE</scope>
    <source>
        <strain evidence="5">KLBMP 8922</strain>
    </source>
</reference>
<dbReference type="PANTHER" id="PTHR35936:SF17">
    <property type="entry name" value="ARGININE-BINDING EXTRACELLULAR PROTEIN ARTP"/>
    <property type="match status" value="1"/>
</dbReference>
<evidence type="ECO:0000256" key="3">
    <source>
        <dbReference type="SAM" id="SignalP"/>
    </source>
</evidence>
<dbReference type="Pfam" id="PF00497">
    <property type="entry name" value="SBP_bac_3"/>
    <property type="match status" value="1"/>
</dbReference>
<organism evidence="5 6">
    <name type="scientific">Yinghuangia soli</name>
    <dbReference type="NCBI Taxonomy" id="2908204"/>
    <lineage>
        <taxon>Bacteria</taxon>
        <taxon>Bacillati</taxon>
        <taxon>Actinomycetota</taxon>
        <taxon>Actinomycetes</taxon>
        <taxon>Kitasatosporales</taxon>
        <taxon>Streptomycetaceae</taxon>
        <taxon>Yinghuangia</taxon>
    </lineage>
</organism>
<dbReference type="SMART" id="SM00062">
    <property type="entry name" value="PBPb"/>
    <property type="match status" value="1"/>
</dbReference>
<feature type="signal peptide" evidence="3">
    <location>
        <begin position="1"/>
        <end position="21"/>
    </location>
</feature>
<dbReference type="PANTHER" id="PTHR35936">
    <property type="entry name" value="MEMBRANE-BOUND LYTIC MUREIN TRANSGLYCOSYLASE F"/>
    <property type="match status" value="1"/>
</dbReference>
<keyword evidence="1 3" id="KW-0732">Signal</keyword>
<name>A0AA41Q031_9ACTN</name>
<gene>
    <name evidence="5" type="ORF">LZ495_14895</name>
</gene>
<protein>
    <submittedName>
        <fullName evidence="5">ABC transporter substrate-binding protein</fullName>
    </submittedName>
</protein>
<dbReference type="InterPro" id="IPR001638">
    <property type="entry name" value="Solute-binding_3/MltF_N"/>
</dbReference>
<evidence type="ECO:0000256" key="1">
    <source>
        <dbReference type="ARBA" id="ARBA00022729"/>
    </source>
</evidence>
<dbReference type="RefSeq" id="WP_235052670.1">
    <property type="nucleotide sequence ID" value="NZ_JAKFHA010000007.1"/>
</dbReference>
<comment type="caution">
    <text evidence="5">The sequence shown here is derived from an EMBL/GenBank/DDBJ whole genome shotgun (WGS) entry which is preliminary data.</text>
</comment>
<evidence type="ECO:0000313" key="5">
    <source>
        <dbReference type="EMBL" id="MCF2528500.1"/>
    </source>
</evidence>
<dbReference type="SUPFAM" id="SSF53850">
    <property type="entry name" value="Periplasmic binding protein-like II"/>
    <property type="match status" value="1"/>
</dbReference>
<feature type="compositionally biased region" description="Polar residues" evidence="2">
    <location>
        <begin position="37"/>
        <end position="54"/>
    </location>
</feature>
<evidence type="ECO:0000256" key="2">
    <source>
        <dbReference type="SAM" id="MobiDB-lite"/>
    </source>
</evidence>
<accession>A0AA41Q031</accession>